<evidence type="ECO:0000313" key="4">
    <source>
        <dbReference type="Proteomes" id="UP000001258"/>
    </source>
</evidence>
<proteinExistence type="predicted"/>
<protein>
    <submittedName>
        <fullName evidence="3">BH1584 protein</fullName>
    </submittedName>
</protein>
<keyword evidence="1" id="KW-0812">Transmembrane</keyword>
<dbReference type="HOGENOM" id="CLU_046535_2_0_9"/>
<dbReference type="Proteomes" id="UP000001258">
    <property type="component" value="Chromosome"/>
</dbReference>
<keyword evidence="1" id="KW-0472">Membrane</keyword>
<evidence type="ECO:0000256" key="1">
    <source>
        <dbReference type="SAM" id="Phobius"/>
    </source>
</evidence>
<dbReference type="PIR" id="H83847">
    <property type="entry name" value="H83847"/>
</dbReference>
<dbReference type="InterPro" id="IPR025645">
    <property type="entry name" value="DUF4349"/>
</dbReference>
<keyword evidence="4" id="KW-1185">Reference proteome</keyword>
<dbReference type="Pfam" id="PF14257">
    <property type="entry name" value="DUF4349"/>
    <property type="match status" value="1"/>
</dbReference>
<dbReference type="eggNOG" id="COG1196">
    <property type="taxonomic scope" value="Bacteria"/>
</dbReference>
<accession>Q9KCI7</accession>
<evidence type="ECO:0000313" key="3">
    <source>
        <dbReference type="EMBL" id="BAB05303.1"/>
    </source>
</evidence>
<dbReference type="STRING" id="272558.gene:10727482"/>
<reference evidence="3 4" key="1">
    <citation type="journal article" date="2000" name="Nucleic Acids Res.">
        <title>Complete genome sequence of the alkaliphilic bacterium Bacillus halodurans and genomic sequence comparison with Bacillus subtilis.</title>
        <authorList>
            <person name="Takami H."/>
            <person name="Nakasone K."/>
            <person name="Takaki Y."/>
            <person name="Maeno G."/>
            <person name="Sasaki R."/>
            <person name="Masui N."/>
            <person name="Fuji F."/>
            <person name="Hirama C."/>
            <person name="Nakamura Y."/>
            <person name="Ogasawara N."/>
            <person name="Kuhara S."/>
            <person name="Horikoshi K."/>
        </authorList>
    </citation>
    <scope>NUCLEOTIDE SEQUENCE [LARGE SCALE GENOMIC DNA]</scope>
    <source>
        <strain evidence="4">ATCC BAA-125 / DSM 18197 / FERM 7344 / JCM 9153 / C-125</strain>
    </source>
</reference>
<feature type="domain" description="DUF4349" evidence="2">
    <location>
        <begin position="85"/>
        <end position="299"/>
    </location>
</feature>
<dbReference type="EMBL" id="BA000004">
    <property type="protein sequence ID" value="BAB05303.1"/>
    <property type="molecule type" value="Genomic_DNA"/>
</dbReference>
<evidence type="ECO:0000259" key="2">
    <source>
        <dbReference type="Pfam" id="PF14257"/>
    </source>
</evidence>
<keyword evidence="1" id="KW-1133">Transmembrane helix</keyword>
<dbReference type="OrthoDB" id="5381491at2"/>
<organism evidence="3 4">
    <name type="scientific">Halalkalibacterium halodurans (strain ATCC BAA-125 / DSM 18197 / FERM 7344 / JCM 9153 / C-125)</name>
    <name type="common">Bacillus halodurans</name>
    <dbReference type="NCBI Taxonomy" id="272558"/>
    <lineage>
        <taxon>Bacteria</taxon>
        <taxon>Bacillati</taxon>
        <taxon>Bacillota</taxon>
        <taxon>Bacilli</taxon>
        <taxon>Bacillales</taxon>
        <taxon>Bacillaceae</taxon>
        <taxon>Halalkalibacterium (ex Joshi et al. 2022)</taxon>
    </lineage>
</organism>
<sequence length="318" mass="35653">MTKMKKIVGSLIGVMLLLFIVGCSNTEQMEMFDAGNMEGADMNVATDYSVSEEGMEEEAALEKVELDTEIETEERGSAVPEGMERMIIYTGDMEVEVESYDEAEQQLTSTAQSLGGFIVESSKNEHEDGHTSGYLVARVPQERLDDFVQEVKETSLSIHYQQLSGSDVTEEYVDLEARLKSKRVMEERLITFLEEADSTENLLKVSNDLGKVQEEIEQLVGRMNYLEDRVRYASMTISIRDRGIEVGSLQGQNTLNTWANAKKLFMDTTNGIIAFFSGLVVLLIGFSPILFPLIVIAVVMIILVRRKKKMSTPPVQEE</sequence>
<dbReference type="KEGG" id="bha:BH1584"/>
<dbReference type="AlphaFoldDB" id="Q9KCI7"/>
<dbReference type="PROSITE" id="PS51257">
    <property type="entry name" value="PROKAR_LIPOPROTEIN"/>
    <property type="match status" value="1"/>
</dbReference>
<feature type="transmembrane region" description="Helical" evidence="1">
    <location>
        <begin position="272"/>
        <end position="304"/>
    </location>
</feature>
<gene>
    <name evidence="3" type="ordered locus">BH1584</name>
</gene>
<name>Q9KCI7_HALH5</name>